<dbReference type="Proteomes" id="UP000178059">
    <property type="component" value="Unassembled WGS sequence"/>
</dbReference>
<proteinExistence type="predicted"/>
<evidence type="ECO:0008006" key="3">
    <source>
        <dbReference type="Google" id="ProtNLM"/>
    </source>
</evidence>
<name>A0A1F6VLF6_9BACT</name>
<dbReference type="STRING" id="1801743.A2824_03785"/>
<protein>
    <recommendedName>
        <fullName evidence="3">RNA polymerase alpha subunit C-terminal domain-containing protein</fullName>
    </recommendedName>
</protein>
<organism evidence="1 2">
    <name type="scientific">Candidatus Nomurabacteria bacterium RIFCSPHIGHO2_01_FULL_42_16</name>
    <dbReference type="NCBI Taxonomy" id="1801743"/>
    <lineage>
        <taxon>Bacteria</taxon>
        <taxon>Candidatus Nomuraibacteriota</taxon>
    </lineage>
</organism>
<dbReference type="AlphaFoldDB" id="A0A1F6VLF6"/>
<reference evidence="1 2" key="1">
    <citation type="journal article" date="2016" name="Nat. Commun.">
        <title>Thousands of microbial genomes shed light on interconnected biogeochemical processes in an aquifer system.</title>
        <authorList>
            <person name="Anantharaman K."/>
            <person name="Brown C.T."/>
            <person name="Hug L.A."/>
            <person name="Sharon I."/>
            <person name="Castelle C.J."/>
            <person name="Probst A.J."/>
            <person name="Thomas B.C."/>
            <person name="Singh A."/>
            <person name="Wilkins M.J."/>
            <person name="Karaoz U."/>
            <person name="Brodie E.L."/>
            <person name="Williams K.H."/>
            <person name="Hubbard S.S."/>
            <person name="Banfield J.F."/>
        </authorList>
    </citation>
    <scope>NUCLEOTIDE SEQUENCE [LARGE SCALE GENOMIC DNA]</scope>
</reference>
<evidence type="ECO:0000313" key="1">
    <source>
        <dbReference type="EMBL" id="OGI70501.1"/>
    </source>
</evidence>
<comment type="caution">
    <text evidence="1">The sequence shown here is derived from an EMBL/GenBank/DDBJ whole genome shotgun (WGS) entry which is preliminary data.</text>
</comment>
<accession>A0A1F6VLF6</accession>
<dbReference type="Gene3D" id="1.10.150.20">
    <property type="entry name" value="5' to 3' exonuclease, C-terminal subdomain"/>
    <property type="match status" value="1"/>
</dbReference>
<evidence type="ECO:0000313" key="2">
    <source>
        <dbReference type="Proteomes" id="UP000178059"/>
    </source>
</evidence>
<dbReference type="EMBL" id="MFTT01000006">
    <property type="protein sequence ID" value="OGI70501.1"/>
    <property type="molecule type" value="Genomic_DNA"/>
</dbReference>
<sequence>MTQNIKFTKEQKKILKMKVEDIPVGSRLTRCFKELGFKTVENALPYTLDELYLKHTDLGRVTLAGWEEFLEDHGLKPGIKV</sequence>
<dbReference type="SUPFAM" id="SSF47789">
    <property type="entry name" value="C-terminal domain of RNA polymerase alpha subunit"/>
    <property type="match status" value="1"/>
</dbReference>
<gene>
    <name evidence="1" type="ORF">A2824_03785</name>
</gene>